<keyword evidence="3" id="KW-0597">Phosphoprotein</keyword>
<feature type="transmembrane region" description="Helical" evidence="7">
    <location>
        <begin position="27"/>
        <end position="46"/>
    </location>
</feature>
<dbReference type="Gene3D" id="3.30.565.10">
    <property type="entry name" value="Histidine kinase-like ATPase, C-terminal domain"/>
    <property type="match status" value="1"/>
</dbReference>
<dbReference type="InterPro" id="IPR050736">
    <property type="entry name" value="Sensor_HK_Regulatory"/>
</dbReference>
<feature type="domain" description="HAMP" evidence="9">
    <location>
        <begin position="47"/>
        <end position="99"/>
    </location>
</feature>
<dbReference type="SMART" id="SM00387">
    <property type="entry name" value="HATPase_c"/>
    <property type="match status" value="1"/>
</dbReference>
<evidence type="ECO:0000256" key="3">
    <source>
        <dbReference type="ARBA" id="ARBA00022553"/>
    </source>
</evidence>
<comment type="caution">
    <text evidence="10">The sequence shown here is derived from an EMBL/GenBank/DDBJ whole genome shotgun (WGS) entry which is preliminary data.</text>
</comment>
<dbReference type="FunFam" id="3.30.565.10:FF:000010">
    <property type="entry name" value="Sensor histidine kinase RcsC"/>
    <property type="match status" value="1"/>
</dbReference>
<evidence type="ECO:0000256" key="2">
    <source>
        <dbReference type="ARBA" id="ARBA00012438"/>
    </source>
</evidence>
<dbReference type="PANTHER" id="PTHR43711">
    <property type="entry name" value="TWO-COMPONENT HISTIDINE KINASE"/>
    <property type="match status" value="1"/>
</dbReference>
<dbReference type="SUPFAM" id="SSF158472">
    <property type="entry name" value="HAMP domain-like"/>
    <property type="match status" value="1"/>
</dbReference>
<organism evidence="10">
    <name type="scientific">marine sediment metagenome</name>
    <dbReference type="NCBI Taxonomy" id="412755"/>
    <lineage>
        <taxon>unclassified sequences</taxon>
        <taxon>metagenomes</taxon>
        <taxon>ecological metagenomes</taxon>
    </lineage>
</organism>
<dbReference type="SUPFAM" id="SSF55874">
    <property type="entry name" value="ATPase domain of HSP90 chaperone/DNA topoisomerase II/histidine kinase"/>
    <property type="match status" value="1"/>
</dbReference>
<dbReference type="InterPro" id="IPR003594">
    <property type="entry name" value="HATPase_dom"/>
</dbReference>
<dbReference type="InterPro" id="IPR005467">
    <property type="entry name" value="His_kinase_dom"/>
</dbReference>
<dbReference type="CDD" id="cd00082">
    <property type="entry name" value="HisKA"/>
    <property type="match status" value="1"/>
</dbReference>
<dbReference type="SMART" id="SM00388">
    <property type="entry name" value="HisKA"/>
    <property type="match status" value="1"/>
</dbReference>
<keyword evidence="4" id="KW-0808">Transferase</keyword>
<dbReference type="AlphaFoldDB" id="X1JC52"/>
<dbReference type="PANTHER" id="PTHR43711:SF26">
    <property type="entry name" value="SENSOR HISTIDINE KINASE RCSC"/>
    <property type="match status" value="1"/>
</dbReference>
<evidence type="ECO:0000256" key="7">
    <source>
        <dbReference type="SAM" id="Phobius"/>
    </source>
</evidence>
<keyword evidence="5" id="KW-0418">Kinase</keyword>
<protein>
    <recommendedName>
        <fullName evidence="2">histidine kinase</fullName>
        <ecNumber evidence="2">2.7.13.3</ecNumber>
    </recommendedName>
</protein>
<dbReference type="PRINTS" id="PR00344">
    <property type="entry name" value="BCTRLSENSOR"/>
</dbReference>
<keyword evidence="6" id="KW-0902">Two-component regulatory system</keyword>
<evidence type="ECO:0000259" key="9">
    <source>
        <dbReference type="PROSITE" id="PS50885"/>
    </source>
</evidence>
<feature type="domain" description="Histidine kinase" evidence="8">
    <location>
        <begin position="146"/>
        <end position="364"/>
    </location>
</feature>
<evidence type="ECO:0000259" key="8">
    <source>
        <dbReference type="PROSITE" id="PS50109"/>
    </source>
</evidence>
<evidence type="ECO:0000313" key="10">
    <source>
        <dbReference type="EMBL" id="GAH92286.1"/>
    </source>
</evidence>
<dbReference type="EMBL" id="BARV01001126">
    <property type="protein sequence ID" value="GAH92286.1"/>
    <property type="molecule type" value="Genomic_DNA"/>
</dbReference>
<accession>X1JC52</accession>
<keyword evidence="7" id="KW-0472">Membrane</keyword>
<dbReference type="Pfam" id="PF00512">
    <property type="entry name" value="HisKA"/>
    <property type="match status" value="1"/>
</dbReference>
<reference evidence="10" key="1">
    <citation type="journal article" date="2014" name="Front. Microbiol.">
        <title>High frequency of phylogenetically diverse reductive dehalogenase-homologous genes in deep subseafloor sedimentary metagenomes.</title>
        <authorList>
            <person name="Kawai M."/>
            <person name="Futagami T."/>
            <person name="Toyoda A."/>
            <person name="Takaki Y."/>
            <person name="Nishi S."/>
            <person name="Hori S."/>
            <person name="Arai W."/>
            <person name="Tsubouchi T."/>
            <person name="Morono Y."/>
            <person name="Uchiyama I."/>
            <person name="Ito T."/>
            <person name="Fujiyama A."/>
            <person name="Inagaki F."/>
            <person name="Takami H."/>
        </authorList>
    </citation>
    <scope>NUCLEOTIDE SEQUENCE</scope>
    <source>
        <strain evidence="10">Expedition CK06-06</strain>
    </source>
</reference>
<dbReference type="Gene3D" id="1.10.287.130">
    <property type="match status" value="1"/>
</dbReference>
<evidence type="ECO:0000256" key="5">
    <source>
        <dbReference type="ARBA" id="ARBA00022777"/>
    </source>
</evidence>
<dbReference type="InterPro" id="IPR003661">
    <property type="entry name" value="HisK_dim/P_dom"/>
</dbReference>
<keyword evidence="7" id="KW-0812">Transmembrane</keyword>
<dbReference type="SUPFAM" id="SSF47384">
    <property type="entry name" value="Homodimeric domain of signal transducing histidine kinase"/>
    <property type="match status" value="1"/>
</dbReference>
<dbReference type="CDD" id="cd06225">
    <property type="entry name" value="HAMP"/>
    <property type="match status" value="1"/>
</dbReference>
<evidence type="ECO:0000256" key="4">
    <source>
        <dbReference type="ARBA" id="ARBA00022679"/>
    </source>
</evidence>
<dbReference type="FunFam" id="1.10.287.130:FF:000001">
    <property type="entry name" value="Two-component sensor histidine kinase"/>
    <property type="match status" value="1"/>
</dbReference>
<keyword evidence="7" id="KW-1133">Transmembrane helix</keyword>
<gene>
    <name evidence="10" type="ORF">S06H3_03456</name>
</gene>
<dbReference type="Pfam" id="PF02518">
    <property type="entry name" value="HATPase_c"/>
    <property type="match status" value="1"/>
</dbReference>
<evidence type="ECO:0000256" key="1">
    <source>
        <dbReference type="ARBA" id="ARBA00000085"/>
    </source>
</evidence>
<sequence>VQRSFPEITSIYVADIDAEVGQLRTTIIWVTIAAVLLAVLAGWLMARQIAKPVAQLASASERVAQGDLSTSVDVKSSNEIGVLANSFNQMIVSLKKSRGELQQWGEELERKVEERTADLEQRGQELADTNVRLEEASQHKSQFLANMSHELRTPLNSIIGYTKLMLDGLEGDINEEQKQDLQTVYKNSKHLLELINGLLDLSRIEAGKTVLSYGTFPISDLLSEVIPGMEQLAREKGLALTYSVAPDIDNLYADKAKTKQVLINILGNAVKFTNEGSVKLNIAGSDGDFIFSVTDTGIGIKEEDLGAIFDSFQQVGPAQIAGYEGTGLGLAISKQFIEMQGGRIWAESELGKGSTFTFTLPKKKVASP</sequence>
<evidence type="ECO:0000256" key="6">
    <source>
        <dbReference type="ARBA" id="ARBA00023012"/>
    </source>
</evidence>
<dbReference type="InterPro" id="IPR036097">
    <property type="entry name" value="HisK_dim/P_sf"/>
</dbReference>
<comment type="catalytic activity">
    <reaction evidence="1">
        <text>ATP + protein L-histidine = ADP + protein N-phospho-L-histidine.</text>
        <dbReference type="EC" id="2.7.13.3"/>
    </reaction>
</comment>
<dbReference type="GO" id="GO:0016020">
    <property type="term" value="C:membrane"/>
    <property type="evidence" value="ECO:0007669"/>
    <property type="project" value="InterPro"/>
</dbReference>
<proteinExistence type="predicted"/>
<dbReference type="PROSITE" id="PS50885">
    <property type="entry name" value="HAMP"/>
    <property type="match status" value="1"/>
</dbReference>
<dbReference type="EC" id="2.7.13.3" evidence="2"/>
<dbReference type="GO" id="GO:0000155">
    <property type="term" value="F:phosphorelay sensor kinase activity"/>
    <property type="evidence" value="ECO:0007669"/>
    <property type="project" value="InterPro"/>
</dbReference>
<name>X1JC52_9ZZZZ</name>
<feature type="non-terminal residue" evidence="10">
    <location>
        <position position="1"/>
    </location>
</feature>
<dbReference type="Gene3D" id="6.10.340.10">
    <property type="match status" value="1"/>
</dbReference>
<dbReference type="InterPro" id="IPR004358">
    <property type="entry name" value="Sig_transdc_His_kin-like_C"/>
</dbReference>
<dbReference type="Pfam" id="PF00672">
    <property type="entry name" value="HAMP"/>
    <property type="match status" value="1"/>
</dbReference>
<dbReference type="CDD" id="cd16922">
    <property type="entry name" value="HATPase_EvgS-ArcB-TorS-like"/>
    <property type="match status" value="1"/>
</dbReference>
<dbReference type="InterPro" id="IPR003660">
    <property type="entry name" value="HAMP_dom"/>
</dbReference>
<dbReference type="PROSITE" id="PS50109">
    <property type="entry name" value="HIS_KIN"/>
    <property type="match status" value="1"/>
</dbReference>
<dbReference type="InterPro" id="IPR036890">
    <property type="entry name" value="HATPase_C_sf"/>
</dbReference>
<dbReference type="SMART" id="SM00304">
    <property type="entry name" value="HAMP"/>
    <property type="match status" value="1"/>
</dbReference>